<sequence length="145" mass="16942">MADVHNKETRSYNMSQIKGKDTKPEILVRRFLHARGFRFRLHDKSLPGKPDLVLPKYKTVVFIHGCFWHGHAHCKYYVVPKTRTEWWLNKINTNITNDQKAETLLAAMGWKIITIWECELKKAVLDDTLARLVLSILGSKQLQNK</sequence>
<dbReference type="PIRSF" id="PIRSF018267">
    <property type="entry name" value="VSR_endonuc"/>
    <property type="match status" value="1"/>
</dbReference>
<dbReference type="Gene3D" id="3.40.960.10">
    <property type="entry name" value="VSR Endonuclease"/>
    <property type="match status" value="1"/>
</dbReference>
<dbReference type="RefSeq" id="WP_188956596.1">
    <property type="nucleotide sequence ID" value="NZ_BMIB01000004.1"/>
</dbReference>
<dbReference type="AlphaFoldDB" id="A0A917J527"/>
<proteinExistence type="inferred from homology"/>
<dbReference type="NCBIfam" id="TIGR00632">
    <property type="entry name" value="vsr"/>
    <property type="match status" value="1"/>
</dbReference>
<dbReference type="SUPFAM" id="SSF52980">
    <property type="entry name" value="Restriction endonuclease-like"/>
    <property type="match status" value="1"/>
</dbReference>
<reference evidence="7" key="2">
    <citation type="submission" date="2020-09" db="EMBL/GenBank/DDBJ databases">
        <authorList>
            <person name="Sun Q."/>
            <person name="Zhou Y."/>
        </authorList>
    </citation>
    <scope>NUCLEOTIDE SEQUENCE</scope>
    <source>
        <strain evidence="7">CGMCC 1.15290</strain>
    </source>
</reference>
<dbReference type="GO" id="GO:0016787">
    <property type="term" value="F:hydrolase activity"/>
    <property type="evidence" value="ECO:0007669"/>
    <property type="project" value="UniProtKB-KW"/>
</dbReference>
<comment type="function">
    <text evidence="6">May nick specific sequences that contain T:G mispairs resulting from m5C-deamination.</text>
</comment>
<dbReference type="Pfam" id="PF03852">
    <property type="entry name" value="Vsr"/>
    <property type="match status" value="1"/>
</dbReference>
<protein>
    <recommendedName>
        <fullName evidence="6">Very short patch repair endonuclease</fullName>
        <ecNumber evidence="6">3.1.-.-</ecNumber>
    </recommendedName>
</protein>
<evidence type="ECO:0000313" key="7">
    <source>
        <dbReference type="EMBL" id="GGH77922.1"/>
    </source>
</evidence>
<evidence type="ECO:0000256" key="5">
    <source>
        <dbReference type="ARBA" id="ARBA00023204"/>
    </source>
</evidence>
<evidence type="ECO:0000313" key="8">
    <source>
        <dbReference type="Proteomes" id="UP000627292"/>
    </source>
</evidence>
<accession>A0A917J527</accession>
<dbReference type="Proteomes" id="UP000627292">
    <property type="component" value="Unassembled WGS sequence"/>
</dbReference>
<comment type="caution">
    <text evidence="7">The sequence shown here is derived from an EMBL/GenBank/DDBJ whole genome shotgun (WGS) entry which is preliminary data.</text>
</comment>
<keyword evidence="3 6" id="KW-0227">DNA damage</keyword>
<dbReference type="GO" id="GO:0006298">
    <property type="term" value="P:mismatch repair"/>
    <property type="evidence" value="ECO:0007669"/>
    <property type="project" value="UniProtKB-UniRule"/>
</dbReference>
<evidence type="ECO:0000256" key="1">
    <source>
        <dbReference type="ARBA" id="ARBA00022722"/>
    </source>
</evidence>
<evidence type="ECO:0000256" key="6">
    <source>
        <dbReference type="PIRNR" id="PIRNR018267"/>
    </source>
</evidence>
<keyword evidence="5 6" id="KW-0234">DNA repair</keyword>
<dbReference type="InterPro" id="IPR011335">
    <property type="entry name" value="Restrct_endonuc-II-like"/>
</dbReference>
<name>A0A917J527_9BACT</name>
<keyword evidence="2 6" id="KW-0255">Endonuclease</keyword>
<evidence type="ECO:0000256" key="3">
    <source>
        <dbReference type="ARBA" id="ARBA00022763"/>
    </source>
</evidence>
<keyword evidence="1 6" id="KW-0540">Nuclease</keyword>
<dbReference type="CDD" id="cd00221">
    <property type="entry name" value="Vsr"/>
    <property type="match status" value="1"/>
</dbReference>
<keyword evidence="4 6" id="KW-0378">Hydrolase</keyword>
<comment type="similarity">
    <text evidence="6">Belongs to the vsr family.</text>
</comment>
<evidence type="ECO:0000256" key="4">
    <source>
        <dbReference type="ARBA" id="ARBA00022801"/>
    </source>
</evidence>
<dbReference type="GO" id="GO:0004519">
    <property type="term" value="F:endonuclease activity"/>
    <property type="evidence" value="ECO:0007669"/>
    <property type="project" value="UniProtKB-KW"/>
</dbReference>
<organism evidence="7 8">
    <name type="scientific">Filimonas zeae</name>
    <dbReference type="NCBI Taxonomy" id="1737353"/>
    <lineage>
        <taxon>Bacteria</taxon>
        <taxon>Pseudomonadati</taxon>
        <taxon>Bacteroidota</taxon>
        <taxon>Chitinophagia</taxon>
        <taxon>Chitinophagales</taxon>
        <taxon>Chitinophagaceae</taxon>
        <taxon>Filimonas</taxon>
    </lineage>
</organism>
<dbReference type="InterPro" id="IPR004603">
    <property type="entry name" value="DNA_mismatch_endonuc_vsr"/>
</dbReference>
<keyword evidence="8" id="KW-1185">Reference proteome</keyword>
<dbReference type="EMBL" id="BMIB01000004">
    <property type="protein sequence ID" value="GGH77922.1"/>
    <property type="molecule type" value="Genomic_DNA"/>
</dbReference>
<gene>
    <name evidence="7" type="ORF">GCM10011379_45000</name>
</gene>
<reference evidence="7" key="1">
    <citation type="journal article" date="2014" name="Int. J. Syst. Evol. Microbiol.">
        <title>Complete genome sequence of Corynebacterium casei LMG S-19264T (=DSM 44701T), isolated from a smear-ripened cheese.</title>
        <authorList>
            <consortium name="US DOE Joint Genome Institute (JGI-PGF)"/>
            <person name="Walter F."/>
            <person name="Albersmeier A."/>
            <person name="Kalinowski J."/>
            <person name="Ruckert C."/>
        </authorList>
    </citation>
    <scope>NUCLEOTIDE SEQUENCE</scope>
    <source>
        <strain evidence="7">CGMCC 1.15290</strain>
    </source>
</reference>
<evidence type="ECO:0000256" key="2">
    <source>
        <dbReference type="ARBA" id="ARBA00022759"/>
    </source>
</evidence>
<dbReference type="EC" id="3.1.-.-" evidence="6"/>